<feature type="compositionally biased region" description="Polar residues" evidence="1">
    <location>
        <begin position="255"/>
        <end position="266"/>
    </location>
</feature>
<dbReference type="RefSeq" id="WP_155107695.1">
    <property type="nucleotide sequence ID" value="NZ_WMJZ01000007.1"/>
</dbReference>
<comment type="caution">
    <text evidence="2">The sequence shown here is derived from an EMBL/GenBank/DDBJ whole genome shotgun (WGS) entry which is preliminary data.</text>
</comment>
<gene>
    <name evidence="2" type="ORF">GJV78_07270</name>
</gene>
<evidence type="ECO:0000256" key="1">
    <source>
        <dbReference type="SAM" id="MobiDB-lite"/>
    </source>
</evidence>
<evidence type="ECO:0000313" key="2">
    <source>
        <dbReference type="EMBL" id="MTH46054.1"/>
    </source>
</evidence>
<dbReference type="Proteomes" id="UP000477739">
    <property type="component" value="Unassembled WGS sequence"/>
</dbReference>
<sequence>MSFFSKALGAASGALSGYMSGGPMGAIAGGLSSAFGISQQNDQRKWQEKMANTQVQRRVKDLKAAGLNPILAATSGSLQGAAVPQAQPAQAPDVSKYTGTASARQLANQNAIQMESNIRLQGAQTANQLADVSVKQAQARNMDVQNNLINQQVLTEATRRANLEAQSGLYSAQSVRQKLQAVEDKVIADYLKTPWGVESVRGKYDNASGSIVSPFKQFTRWTDDAFGLSGSSSHSAKKVKDEKVRSNSVRYKPNAYQQQMIDNYRR</sequence>
<organism evidence="2 3">
    <name type="scientific">Intestinirhabdus alba</name>
    <dbReference type="NCBI Taxonomy" id="2899544"/>
    <lineage>
        <taxon>Bacteria</taxon>
        <taxon>Pseudomonadati</taxon>
        <taxon>Pseudomonadota</taxon>
        <taxon>Gammaproteobacteria</taxon>
        <taxon>Enterobacterales</taxon>
        <taxon>Enterobacteriaceae</taxon>
        <taxon>Intestinirhabdus</taxon>
    </lineage>
</organism>
<protein>
    <recommendedName>
        <fullName evidence="4">DNA pilot protein</fullName>
    </recommendedName>
</protein>
<accession>A0A6L6IJC5</accession>
<name>A0A6L6IJC5_9ENTR</name>
<feature type="region of interest" description="Disordered" evidence="1">
    <location>
        <begin position="229"/>
        <end position="266"/>
    </location>
</feature>
<proteinExistence type="predicted"/>
<dbReference type="EMBL" id="WMJZ01000007">
    <property type="protein sequence ID" value="MTH46054.1"/>
    <property type="molecule type" value="Genomic_DNA"/>
</dbReference>
<evidence type="ECO:0008006" key="4">
    <source>
        <dbReference type="Google" id="ProtNLM"/>
    </source>
</evidence>
<dbReference type="AlphaFoldDB" id="A0A6L6IJC5"/>
<keyword evidence="3" id="KW-1185">Reference proteome</keyword>
<evidence type="ECO:0000313" key="3">
    <source>
        <dbReference type="Proteomes" id="UP000477739"/>
    </source>
</evidence>
<reference evidence="2 3" key="1">
    <citation type="submission" date="2019-11" db="EMBL/GenBank/DDBJ databases">
        <title>Escherichia alba sp. nov. isolated from the gut of plastic-eating superworms Zophobas atratus.</title>
        <authorList>
            <person name="Yang Y."/>
        </authorList>
    </citation>
    <scope>NUCLEOTIDE SEQUENCE [LARGE SCALE GENOMIC DNA]</scope>
    <source>
        <strain evidence="3">BIT-B35</strain>
    </source>
</reference>